<name>A0A401XJE0_9FLAO</name>
<keyword evidence="3 6" id="KW-0808">Transferase</keyword>
<comment type="catalytic activity">
    <reaction evidence="6">
        <text>2 cob(II)yrinate a,c diamide + reduced [electron-transfer flavoprotein] + 2 ATP = 2 adenosylcob(III)yrinate a,c-diamide + 2 triphosphate + oxidized [electron-transfer flavoprotein] + 3 H(+)</text>
        <dbReference type="Rhea" id="RHEA:11528"/>
        <dbReference type="Rhea" id="RHEA-COMP:10685"/>
        <dbReference type="Rhea" id="RHEA-COMP:10686"/>
        <dbReference type="ChEBI" id="CHEBI:15378"/>
        <dbReference type="ChEBI" id="CHEBI:18036"/>
        <dbReference type="ChEBI" id="CHEBI:30616"/>
        <dbReference type="ChEBI" id="CHEBI:57692"/>
        <dbReference type="ChEBI" id="CHEBI:58307"/>
        <dbReference type="ChEBI" id="CHEBI:58503"/>
        <dbReference type="ChEBI" id="CHEBI:58537"/>
        <dbReference type="EC" id="2.5.1.17"/>
    </reaction>
</comment>
<evidence type="ECO:0000256" key="2">
    <source>
        <dbReference type="ARBA" id="ARBA00011233"/>
    </source>
</evidence>
<comment type="catalytic activity">
    <reaction evidence="6">
        <text>2 cob(II)alamin + reduced [electron-transfer flavoprotein] + 2 ATP = 2 adenosylcob(III)alamin + 2 triphosphate + oxidized [electron-transfer flavoprotein] + 3 H(+)</text>
        <dbReference type="Rhea" id="RHEA:28671"/>
        <dbReference type="Rhea" id="RHEA-COMP:10685"/>
        <dbReference type="Rhea" id="RHEA-COMP:10686"/>
        <dbReference type="ChEBI" id="CHEBI:15378"/>
        <dbReference type="ChEBI" id="CHEBI:16304"/>
        <dbReference type="ChEBI" id="CHEBI:18036"/>
        <dbReference type="ChEBI" id="CHEBI:18408"/>
        <dbReference type="ChEBI" id="CHEBI:30616"/>
        <dbReference type="ChEBI" id="CHEBI:57692"/>
        <dbReference type="ChEBI" id="CHEBI:58307"/>
        <dbReference type="EC" id="2.5.1.17"/>
    </reaction>
</comment>
<evidence type="ECO:0000256" key="3">
    <source>
        <dbReference type="ARBA" id="ARBA00022679"/>
    </source>
</evidence>
<evidence type="ECO:0000256" key="6">
    <source>
        <dbReference type="RuleBase" id="RU366026"/>
    </source>
</evidence>
<reference evidence="8 9" key="1">
    <citation type="submission" date="2018-11" db="EMBL/GenBank/DDBJ databases">
        <title>Schleiferia aggregans sp. nov., a moderately thermophilic heterotrophic bacterium isolated from microbial mats at a terrestrial hot spring.</title>
        <authorList>
            <person name="Iino T."/>
            <person name="Ohkuma M."/>
            <person name="Haruta S."/>
        </authorList>
    </citation>
    <scope>NUCLEOTIDE SEQUENCE [LARGE SCALE GENOMIC DNA]</scope>
    <source>
        <strain evidence="8 9">LA</strain>
    </source>
</reference>
<dbReference type="RefSeq" id="WP_124397192.1">
    <property type="nucleotide sequence ID" value="NZ_BHZE01000004.1"/>
</dbReference>
<keyword evidence="9" id="KW-1185">Reference proteome</keyword>
<organism evidence="8 9">
    <name type="scientific">Thermaurantimonas aggregans</name>
    <dbReference type="NCBI Taxonomy" id="2173829"/>
    <lineage>
        <taxon>Bacteria</taxon>
        <taxon>Pseudomonadati</taxon>
        <taxon>Bacteroidota</taxon>
        <taxon>Flavobacteriia</taxon>
        <taxon>Flavobacteriales</taxon>
        <taxon>Schleiferiaceae</taxon>
        <taxon>Thermaurantimonas</taxon>
    </lineage>
</organism>
<evidence type="ECO:0000256" key="5">
    <source>
        <dbReference type="ARBA" id="ARBA00022840"/>
    </source>
</evidence>
<keyword evidence="5 6" id="KW-0067">ATP-binding</keyword>
<evidence type="ECO:0000256" key="4">
    <source>
        <dbReference type="ARBA" id="ARBA00022741"/>
    </source>
</evidence>
<dbReference type="PANTHER" id="PTHR12213:SF0">
    <property type="entry name" value="CORRINOID ADENOSYLTRANSFERASE MMAB"/>
    <property type="match status" value="1"/>
</dbReference>
<feature type="domain" description="Cobalamin adenosyltransferase-like" evidence="7">
    <location>
        <begin position="3"/>
        <end position="166"/>
    </location>
</feature>
<keyword evidence="4 6" id="KW-0547">Nucleotide-binding</keyword>
<gene>
    <name evidence="8" type="ORF">JCM31826_06140</name>
</gene>
<evidence type="ECO:0000313" key="9">
    <source>
        <dbReference type="Proteomes" id="UP000286715"/>
    </source>
</evidence>
<comment type="subunit">
    <text evidence="2">Homotrimer.</text>
</comment>
<dbReference type="InterPro" id="IPR036451">
    <property type="entry name" value="CblAdoTrfase-like_sf"/>
</dbReference>
<dbReference type="AlphaFoldDB" id="A0A401XJE0"/>
<dbReference type="GO" id="GO:0008817">
    <property type="term" value="F:corrinoid adenosyltransferase activity"/>
    <property type="evidence" value="ECO:0007669"/>
    <property type="project" value="UniProtKB-UniRule"/>
</dbReference>
<evidence type="ECO:0000259" key="7">
    <source>
        <dbReference type="Pfam" id="PF01923"/>
    </source>
</evidence>
<dbReference type="EMBL" id="BHZE01000004">
    <property type="protein sequence ID" value="GCD77132.1"/>
    <property type="molecule type" value="Genomic_DNA"/>
</dbReference>
<dbReference type="InterPro" id="IPR029499">
    <property type="entry name" value="PduO-typ"/>
</dbReference>
<protein>
    <recommendedName>
        <fullName evidence="6">Corrinoid adenosyltransferase</fullName>
        <ecNumber evidence="6">2.5.1.17</ecNumber>
    </recommendedName>
    <alternativeName>
        <fullName evidence="6">Cob(II)alamin adenosyltransferase</fullName>
    </alternativeName>
    <alternativeName>
        <fullName evidence="6">Cob(II)yrinic acid a,c-diamide adenosyltransferase</fullName>
    </alternativeName>
    <alternativeName>
        <fullName evidence="6">Cobinamide/cobalamin adenosyltransferase</fullName>
    </alternativeName>
</protein>
<evidence type="ECO:0000256" key="1">
    <source>
        <dbReference type="ARBA" id="ARBA00007487"/>
    </source>
</evidence>
<dbReference type="InterPro" id="IPR016030">
    <property type="entry name" value="CblAdoTrfase-like"/>
</dbReference>
<dbReference type="NCBIfam" id="TIGR00636">
    <property type="entry name" value="PduO_Nterm"/>
    <property type="match status" value="1"/>
</dbReference>
<dbReference type="Pfam" id="PF01923">
    <property type="entry name" value="Cob_adeno_trans"/>
    <property type="match status" value="1"/>
</dbReference>
<dbReference type="Gene3D" id="1.20.1200.10">
    <property type="entry name" value="Cobalamin adenosyltransferase-like"/>
    <property type="match status" value="1"/>
</dbReference>
<dbReference type="GO" id="GO:0005524">
    <property type="term" value="F:ATP binding"/>
    <property type="evidence" value="ECO:0007669"/>
    <property type="project" value="UniProtKB-UniRule"/>
</dbReference>
<dbReference type="UniPathway" id="UPA00148">
    <property type="reaction ID" value="UER00233"/>
</dbReference>
<keyword evidence="6" id="KW-0169">Cobalamin biosynthesis</keyword>
<sequence>MKIYTKSGDGGQTSLLGGSRVEKYHIRIEAYGTLDELNSWVGLVADEYMHPDIIKQLHQIQNLLFLAGSHLAAENEQAKSYLTPWPENSTEALEGYIDEMTKHLKPLKNFILPGGHPVASYCHLARCVCRRAERIVVLLASEEQVEPGIIKFLNRLSDYLFTLARFTLFLTGSQETPWKSIQ</sequence>
<comment type="similarity">
    <text evidence="1 6">Belongs to the Cob(I)alamin adenosyltransferase family.</text>
</comment>
<dbReference type="GO" id="GO:0009236">
    <property type="term" value="P:cobalamin biosynthetic process"/>
    <property type="evidence" value="ECO:0007669"/>
    <property type="project" value="UniProtKB-UniRule"/>
</dbReference>
<comment type="pathway">
    <text evidence="6">Cofactor biosynthesis; adenosylcobalamin biosynthesis; adenosylcobalamin from cob(II)yrinate a,c-diamide: step 2/7.</text>
</comment>
<accession>A0A401XJE0</accession>
<dbReference type="SUPFAM" id="SSF89028">
    <property type="entry name" value="Cobalamin adenosyltransferase-like"/>
    <property type="match status" value="1"/>
</dbReference>
<proteinExistence type="inferred from homology"/>
<dbReference type="PANTHER" id="PTHR12213">
    <property type="entry name" value="CORRINOID ADENOSYLTRANSFERASE"/>
    <property type="match status" value="1"/>
</dbReference>
<dbReference type="EC" id="2.5.1.17" evidence="6"/>
<dbReference type="FunFam" id="1.20.1200.10:FF:000001">
    <property type="entry name" value="Cob(I)yrinic acid a,c-diamide adenosyltransferase"/>
    <property type="match status" value="1"/>
</dbReference>
<dbReference type="OrthoDB" id="9778896at2"/>
<comment type="caution">
    <text evidence="8">The sequence shown here is derived from an EMBL/GenBank/DDBJ whole genome shotgun (WGS) entry which is preliminary data.</text>
</comment>
<dbReference type="Proteomes" id="UP000286715">
    <property type="component" value="Unassembled WGS sequence"/>
</dbReference>
<evidence type="ECO:0000313" key="8">
    <source>
        <dbReference type="EMBL" id="GCD77132.1"/>
    </source>
</evidence>